<comment type="caution">
    <text evidence="1">The sequence shown here is derived from an EMBL/GenBank/DDBJ whole genome shotgun (WGS) entry which is preliminary data.</text>
</comment>
<protein>
    <submittedName>
        <fullName evidence="1">11744_t:CDS:1</fullName>
    </submittedName>
</protein>
<dbReference type="EMBL" id="CAJVPZ010012051">
    <property type="protein sequence ID" value="CAG8636070.1"/>
    <property type="molecule type" value="Genomic_DNA"/>
</dbReference>
<sequence>MSLYTKTVTIQNLSDTTTYWTTTNNYHVYFEELKDDNTPRFGPSRKPNQVWLFWGSGDNIVSILSVQCDKNQPLAFTYNPDCEKQLFTVRPYVPYNVTQLFKITIDNGGNFSLQSVIDSKKFAISNDRNIDTSNFSTYQWKLTYL</sequence>
<keyword evidence="2" id="KW-1185">Reference proteome</keyword>
<reference evidence="1" key="1">
    <citation type="submission" date="2021-06" db="EMBL/GenBank/DDBJ databases">
        <authorList>
            <person name="Kallberg Y."/>
            <person name="Tangrot J."/>
            <person name="Rosling A."/>
        </authorList>
    </citation>
    <scope>NUCLEOTIDE SEQUENCE</scope>
    <source>
        <strain evidence="1">IN212</strain>
    </source>
</reference>
<accession>A0A9N9GUY1</accession>
<evidence type="ECO:0000313" key="2">
    <source>
        <dbReference type="Proteomes" id="UP000789396"/>
    </source>
</evidence>
<organism evidence="1 2">
    <name type="scientific">Racocetra fulgida</name>
    <dbReference type="NCBI Taxonomy" id="60492"/>
    <lineage>
        <taxon>Eukaryota</taxon>
        <taxon>Fungi</taxon>
        <taxon>Fungi incertae sedis</taxon>
        <taxon>Mucoromycota</taxon>
        <taxon>Glomeromycotina</taxon>
        <taxon>Glomeromycetes</taxon>
        <taxon>Diversisporales</taxon>
        <taxon>Gigasporaceae</taxon>
        <taxon>Racocetra</taxon>
    </lineage>
</organism>
<proteinExistence type="predicted"/>
<name>A0A9N9GUY1_9GLOM</name>
<dbReference type="AlphaFoldDB" id="A0A9N9GUY1"/>
<dbReference type="Proteomes" id="UP000789396">
    <property type="component" value="Unassembled WGS sequence"/>
</dbReference>
<evidence type="ECO:0000313" key="1">
    <source>
        <dbReference type="EMBL" id="CAG8636070.1"/>
    </source>
</evidence>
<dbReference type="OrthoDB" id="10651065at2759"/>
<gene>
    <name evidence="1" type="ORF">RFULGI_LOCUS7905</name>
</gene>